<keyword evidence="1" id="KW-0732">Signal</keyword>
<comment type="caution">
    <text evidence="2">The sequence shown here is derived from an EMBL/GenBank/DDBJ whole genome shotgun (WGS) entry which is preliminary data.</text>
</comment>
<sequence>MKLQSILSALSLGATVATAQNTTYLTATAIVTDARNASALQCWEFTDPLQVPSTPGIAGAQRFKFNVSSATEYTVIPPRFDGGLHNAPQNQFVIFASGLAHVTLPNSTDEAWILGGANGLIVAVDTAGSGHYTTYPTDQTTISFALPFLGGEPPAYKVRSEGACHGDTQLVED</sequence>
<protein>
    <submittedName>
        <fullName evidence="2">34-dihydroxy-2-butanone 4-phosphate synthase RibB</fullName>
    </submittedName>
</protein>
<evidence type="ECO:0000313" key="3">
    <source>
        <dbReference type="Proteomes" id="UP000572817"/>
    </source>
</evidence>
<evidence type="ECO:0000256" key="1">
    <source>
        <dbReference type="SAM" id="SignalP"/>
    </source>
</evidence>
<keyword evidence="3" id="KW-1185">Reference proteome</keyword>
<organism evidence="2 3">
    <name type="scientific">Botryosphaeria dothidea</name>
    <dbReference type="NCBI Taxonomy" id="55169"/>
    <lineage>
        <taxon>Eukaryota</taxon>
        <taxon>Fungi</taxon>
        <taxon>Dikarya</taxon>
        <taxon>Ascomycota</taxon>
        <taxon>Pezizomycotina</taxon>
        <taxon>Dothideomycetes</taxon>
        <taxon>Dothideomycetes incertae sedis</taxon>
        <taxon>Botryosphaeriales</taxon>
        <taxon>Botryosphaeriaceae</taxon>
        <taxon>Botryosphaeria</taxon>
    </lineage>
</organism>
<proteinExistence type="predicted"/>
<evidence type="ECO:0000313" key="2">
    <source>
        <dbReference type="EMBL" id="KAF4302978.1"/>
    </source>
</evidence>
<dbReference type="Proteomes" id="UP000572817">
    <property type="component" value="Unassembled WGS sequence"/>
</dbReference>
<dbReference type="EMBL" id="WWBZ02000062">
    <property type="protein sequence ID" value="KAF4302978.1"/>
    <property type="molecule type" value="Genomic_DNA"/>
</dbReference>
<accession>A0A8H4IMZ9</accession>
<reference evidence="2" key="1">
    <citation type="submission" date="2020-04" db="EMBL/GenBank/DDBJ databases">
        <title>Genome Assembly and Annotation of Botryosphaeria dothidea sdau 11-99, a Latent Pathogen of Apple Fruit Ring Rot in China.</title>
        <authorList>
            <person name="Yu C."/>
            <person name="Diao Y."/>
            <person name="Lu Q."/>
            <person name="Zhao J."/>
            <person name="Cui S."/>
            <person name="Peng C."/>
            <person name="He B."/>
            <person name="Liu H."/>
        </authorList>
    </citation>
    <scope>NUCLEOTIDE SEQUENCE [LARGE SCALE GENOMIC DNA]</scope>
    <source>
        <strain evidence="2">Sdau11-99</strain>
    </source>
</reference>
<dbReference type="AlphaFoldDB" id="A0A8H4IMZ9"/>
<feature type="chain" id="PRO_5034292805" evidence="1">
    <location>
        <begin position="20"/>
        <end position="173"/>
    </location>
</feature>
<dbReference type="OrthoDB" id="3223416at2759"/>
<name>A0A8H4IMZ9_9PEZI</name>
<gene>
    <name evidence="2" type="ORF">GTA08_BOTSDO09497</name>
</gene>
<feature type="signal peptide" evidence="1">
    <location>
        <begin position="1"/>
        <end position="19"/>
    </location>
</feature>